<organism evidence="2 3">
    <name type="scientific">Promethearchaeum syntrophicum</name>
    <dbReference type="NCBI Taxonomy" id="2594042"/>
    <lineage>
        <taxon>Archaea</taxon>
        <taxon>Promethearchaeati</taxon>
        <taxon>Promethearchaeota</taxon>
        <taxon>Promethearchaeia</taxon>
        <taxon>Promethearchaeales</taxon>
        <taxon>Promethearchaeaceae</taxon>
        <taxon>Promethearchaeum</taxon>
    </lineage>
</organism>
<protein>
    <submittedName>
        <fullName evidence="2">TatD family hydrolase</fullName>
    </submittedName>
</protein>
<dbReference type="GO" id="GO:0016788">
    <property type="term" value="F:hydrolase activity, acting on ester bonds"/>
    <property type="evidence" value="ECO:0007669"/>
    <property type="project" value="InterPro"/>
</dbReference>
<dbReference type="KEGG" id="psyt:DSAG12_01444"/>
<dbReference type="Proteomes" id="UP000321408">
    <property type="component" value="Chromosome"/>
</dbReference>
<evidence type="ECO:0000256" key="1">
    <source>
        <dbReference type="PIRSR" id="PIRSR005902-1"/>
    </source>
</evidence>
<dbReference type="GO" id="GO:0046872">
    <property type="term" value="F:metal ion binding"/>
    <property type="evidence" value="ECO:0007669"/>
    <property type="project" value="UniProtKB-KW"/>
</dbReference>
<dbReference type="SUPFAM" id="SSF51556">
    <property type="entry name" value="Metallo-dependent hydrolases"/>
    <property type="match status" value="1"/>
</dbReference>
<dbReference type="EMBL" id="CP042905">
    <property type="protein sequence ID" value="QEE15618.1"/>
    <property type="molecule type" value="Genomic_DNA"/>
</dbReference>
<dbReference type="Pfam" id="PF01026">
    <property type="entry name" value="TatD_DNase"/>
    <property type="match status" value="1"/>
</dbReference>
<dbReference type="InterPro" id="IPR001130">
    <property type="entry name" value="TatD-like"/>
</dbReference>
<dbReference type="PANTHER" id="PTHR46124:SF2">
    <property type="entry name" value="D-AMINOACYL-TRNA DEACYLASE"/>
    <property type="match status" value="1"/>
</dbReference>
<evidence type="ECO:0000313" key="3">
    <source>
        <dbReference type="Proteomes" id="UP000321408"/>
    </source>
</evidence>
<sequence length="305" mass="35665">MKKKRGIVPIEPESFLQFIDCHCHIPWNQNPARMDETYENQYDLFFKEGGKYIISSSVDWESLQFIRDFVESHEHMGFTSGWAPQTVTFTNKKKHDEDFSQWMDYIKNPHNYSNYLGIGEIGLDFHHAKKLDKRNHQIEIFKKIIQETKTLNKPYILHVRNPTQNDVDTDNPNHEFNDFDSVNKIILKILEEEEIEPSRVMWHCFSGPTKEWGNKIASQGFIISVISSAYGNKKMRNFSSEVPISNIVTETDAPYQHPYQYGVSNTPRNVKYAITALAFSHLMEQQEVAKIVFDNAKNFFKIMQG</sequence>
<proteinExistence type="predicted"/>
<dbReference type="Gene3D" id="3.20.20.140">
    <property type="entry name" value="Metal-dependent hydrolases"/>
    <property type="match status" value="1"/>
</dbReference>
<reference evidence="2 3" key="1">
    <citation type="journal article" date="2020" name="Nature">
        <title>Isolation of an archaeon at the prokaryote-eukaryote interface.</title>
        <authorList>
            <person name="Imachi H."/>
            <person name="Nobu M.K."/>
            <person name="Nakahara N."/>
            <person name="Morono Y."/>
            <person name="Ogawara M."/>
            <person name="Takaki Y."/>
            <person name="Takano Y."/>
            <person name="Uematsu K."/>
            <person name="Ikuta T."/>
            <person name="Ito M."/>
            <person name="Matsui Y."/>
            <person name="Miyazaki M."/>
            <person name="Murata K."/>
            <person name="Saito Y."/>
            <person name="Sakai S."/>
            <person name="Song C."/>
            <person name="Tasumi E."/>
            <person name="Yamanaka Y."/>
            <person name="Yamaguchi T."/>
            <person name="Kamagata Y."/>
            <person name="Tamaki H."/>
            <person name="Takai K."/>
        </authorList>
    </citation>
    <scope>NUCLEOTIDE SEQUENCE [LARGE SCALE GENOMIC DNA]</scope>
    <source>
        <strain evidence="2 3">MK-D1</strain>
    </source>
</reference>
<dbReference type="GeneID" id="41329439"/>
<reference evidence="2 3" key="2">
    <citation type="journal article" date="2024" name="Int. J. Syst. Evol. Microbiol.">
        <title>Promethearchaeum syntrophicum gen. nov., sp. nov., an anaerobic, obligately syntrophic archaeon, the first isolate of the lineage 'Asgard' archaea, and proposal of the new archaeal phylum Promethearchaeota phyl. nov. and kingdom Promethearchaeati regn. nov.</title>
        <authorList>
            <person name="Imachi H."/>
            <person name="Nobu M.K."/>
            <person name="Kato S."/>
            <person name="Takaki Y."/>
            <person name="Miyazaki M."/>
            <person name="Miyata M."/>
            <person name="Ogawara M."/>
            <person name="Saito Y."/>
            <person name="Sakai S."/>
            <person name="Tahara Y.O."/>
            <person name="Takano Y."/>
            <person name="Tasumi E."/>
            <person name="Uematsu K."/>
            <person name="Yoshimura T."/>
            <person name="Itoh T."/>
            <person name="Ohkuma M."/>
            <person name="Takai K."/>
        </authorList>
    </citation>
    <scope>NUCLEOTIDE SEQUENCE [LARGE SCALE GENOMIC DNA]</scope>
    <source>
        <strain evidence="2 3">MK-D1</strain>
    </source>
</reference>
<keyword evidence="3" id="KW-1185">Reference proteome</keyword>
<dbReference type="PANTHER" id="PTHR46124">
    <property type="entry name" value="D-AMINOACYL-TRNA DEACYLASE"/>
    <property type="match status" value="1"/>
</dbReference>
<feature type="binding site" evidence="1">
    <location>
        <position position="120"/>
    </location>
    <ligand>
        <name>a divalent metal cation</name>
        <dbReference type="ChEBI" id="CHEBI:60240"/>
        <label>1</label>
    </ligand>
</feature>
<keyword evidence="2" id="KW-0378">Hydrolase</keyword>
<accession>A0A5B9D8N1</accession>
<keyword evidence="1" id="KW-0479">Metal-binding</keyword>
<gene>
    <name evidence="2" type="ORF">DSAG12_01444</name>
</gene>
<evidence type="ECO:0000313" key="2">
    <source>
        <dbReference type="EMBL" id="QEE15618.1"/>
    </source>
</evidence>
<dbReference type="OrthoDB" id="26412at2157"/>
<feature type="binding site" evidence="1">
    <location>
        <position position="24"/>
    </location>
    <ligand>
        <name>a divalent metal cation</name>
        <dbReference type="ChEBI" id="CHEBI:60240"/>
        <label>1</label>
    </ligand>
</feature>
<dbReference type="RefSeq" id="WP_147662521.1">
    <property type="nucleotide sequence ID" value="NZ_CP042905.2"/>
</dbReference>
<feature type="binding site" evidence="1">
    <location>
        <position position="252"/>
    </location>
    <ligand>
        <name>a divalent metal cation</name>
        <dbReference type="ChEBI" id="CHEBI:60240"/>
        <label>1</label>
    </ligand>
</feature>
<feature type="binding site" evidence="1">
    <location>
        <position position="22"/>
    </location>
    <ligand>
        <name>a divalent metal cation</name>
        <dbReference type="ChEBI" id="CHEBI:60240"/>
        <label>1</label>
    </ligand>
</feature>
<feature type="binding site" evidence="1">
    <location>
        <position position="158"/>
    </location>
    <ligand>
        <name>a divalent metal cation</name>
        <dbReference type="ChEBI" id="CHEBI:60240"/>
        <label>2</label>
    </ligand>
</feature>
<name>A0A5B9D8N1_9ARCH</name>
<dbReference type="PIRSF" id="PIRSF005902">
    <property type="entry name" value="DNase_TatD"/>
    <property type="match status" value="1"/>
</dbReference>
<dbReference type="AlphaFoldDB" id="A0A5B9D8N1"/>
<dbReference type="InterPro" id="IPR032466">
    <property type="entry name" value="Metal_Hydrolase"/>
</dbReference>
<feature type="binding site" evidence="1">
    <location>
        <position position="203"/>
    </location>
    <ligand>
        <name>a divalent metal cation</name>
        <dbReference type="ChEBI" id="CHEBI:60240"/>
        <label>2</label>
    </ligand>
</feature>